<organism evidence="2 3">
    <name type="scientific">Bugula neritina</name>
    <name type="common">Brown bryozoan</name>
    <name type="synonym">Sertularia neritina</name>
    <dbReference type="NCBI Taxonomy" id="10212"/>
    <lineage>
        <taxon>Eukaryota</taxon>
        <taxon>Metazoa</taxon>
        <taxon>Spiralia</taxon>
        <taxon>Lophotrochozoa</taxon>
        <taxon>Bryozoa</taxon>
        <taxon>Gymnolaemata</taxon>
        <taxon>Cheilostomatida</taxon>
        <taxon>Flustrina</taxon>
        <taxon>Buguloidea</taxon>
        <taxon>Bugulidae</taxon>
        <taxon>Bugula</taxon>
    </lineage>
</organism>
<protein>
    <submittedName>
        <fullName evidence="2">TMEM67</fullName>
    </submittedName>
</protein>
<dbReference type="PANTHER" id="PTHR21274">
    <property type="entry name" value="MECKELIN"/>
    <property type="match status" value="1"/>
</dbReference>
<comment type="caution">
    <text evidence="2">The sequence shown here is derived from an EMBL/GenBank/DDBJ whole genome shotgun (WGS) entry which is preliminary data.</text>
</comment>
<dbReference type="PANTHER" id="PTHR21274:SF0">
    <property type="entry name" value="MECKELIN"/>
    <property type="match status" value="1"/>
</dbReference>
<evidence type="ECO:0000256" key="1">
    <source>
        <dbReference type="SAM" id="Phobius"/>
    </source>
</evidence>
<keyword evidence="1" id="KW-0812">Transmembrane</keyword>
<evidence type="ECO:0000313" key="2">
    <source>
        <dbReference type="EMBL" id="KAF6023262.1"/>
    </source>
</evidence>
<dbReference type="GO" id="GO:0036038">
    <property type="term" value="C:MKS complex"/>
    <property type="evidence" value="ECO:0007669"/>
    <property type="project" value="InterPro"/>
</dbReference>
<evidence type="ECO:0000313" key="3">
    <source>
        <dbReference type="Proteomes" id="UP000593567"/>
    </source>
</evidence>
<dbReference type="AlphaFoldDB" id="A0A7J7JAJ5"/>
<keyword evidence="1" id="KW-0472">Membrane</keyword>
<feature type="transmembrane region" description="Helical" evidence="1">
    <location>
        <begin position="660"/>
        <end position="682"/>
    </location>
</feature>
<sequence length="922" mass="104391">MLCTGYNCICQTNFKTLSYFGGDAVSCEACGVDEVTSSDGFGCVECGTISVTVTAAPGVDSECPSCPDPTSSIVVDKELSGDYLTDTNGKPTSQCLTCTNLTLPSADNTKCERCSNIIYTAFPDSCVCNPLIARMSGGYCFKITDLPNQQDLNLKVMLSGGDNSVTSLYLESHLEAAYTLCKIFQNVSSCELLMNLCAANFASDSSYTCVLYRRDQNTGAPLAKTNWPANLPWLYYATNEQELASTAISTSFSLKKDSIDNRIRLVVAVYKLNGEYLGIQSVRNGLLQLCPNTQEKLNAAWSFGAAYAQSCELNVHELMERETLFYDPYLEYTSSTGASLYPIPVLVTNYLDPNGDQVNDGDDQSKWQLTRRFFLVDTELFPGSTRPQYVRYVSDMELNIKLQENKDGKIYTPYLKITYSFEEDAEIDANSTVKSSFAVTYELNSAKFDNDFTIALSVLGVSAALFSAIQTWTWARRTGEPGFPLVVMKFLAFSAGTLSNSFLIVLVSISIWWLVFFKRQDVVYLLPVTDAQETLFGNFLIVAVVLKFIDIFHLFARQVKVDIFLIDWERPKAVNKENQSGDQKSTDSDSSVSIWRTYFVANEWNEIQTTRQICPLFQLIVTLLFLKVVGFENLCTKDRESTFVIDENSYIAPHSNMFRFGIMAAIWFISAALQWIFFTLIWERFIEDKVRQFVDLCSMANISVFIMENGQFGYYIHGRSPHGIADTGMKEMFRQLKRETENLCAHRGLEPNTDAQTFRMALQPGIRYKYDSIFTGLRQEVQSHTTRDSTDKQFLDLSANSKLNKFFSDFLDHSLEELDYVVKDKAWYESLLNAEFEMVIDKGFFYNDNGHSFDQVLFYGNELTLTTFEVLLFGLVDMYFQQGYVLSAVLVYFMSLFFRLIRDGLGRKNLAEKTLVDERFLI</sequence>
<dbReference type="InterPro" id="IPR019170">
    <property type="entry name" value="Meckelin"/>
</dbReference>
<dbReference type="GO" id="GO:0060271">
    <property type="term" value="P:cilium assembly"/>
    <property type="evidence" value="ECO:0007669"/>
    <property type="project" value="InterPro"/>
</dbReference>
<keyword evidence="3" id="KW-1185">Reference proteome</keyword>
<dbReference type="Pfam" id="PF09773">
    <property type="entry name" value="Meckelin"/>
    <property type="match status" value="1"/>
</dbReference>
<feature type="transmembrane region" description="Helical" evidence="1">
    <location>
        <begin position="882"/>
        <end position="901"/>
    </location>
</feature>
<feature type="transmembrane region" description="Helical" evidence="1">
    <location>
        <begin position="490"/>
        <end position="515"/>
    </location>
</feature>
<reference evidence="2" key="1">
    <citation type="submission" date="2020-06" db="EMBL/GenBank/DDBJ databases">
        <title>Draft genome of Bugula neritina, a colonial animal packing powerful symbionts and potential medicines.</title>
        <authorList>
            <person name="Rayko M."/>
        </authorList>
    </citation>
    <scope>NUCLEOTIDE SEQUENCE [LARGE SCALE GENOMIC DNA]</scope>
    <source>
        <strain evidence="2">Kwan_BN1</strain>
    </source>
</reference>
<proteinExistence type="predicted"/>
<keyword evidence="1" id="KW-1133">Transmembrane helix</keyword>
<feature type="transmembrane region" description="Helical" evidence="1">
    <location>
        <begin position="535"/>
        <end position="556"/>
    </location>
</feature>
<dbReference type="EMBL" id="VXIV02002740">
    <property type="protein sequence ID" value="KAF6023262.1"/>
    <property type="molecule type" value="Genomic_DNA"/>
</dbReference>
<dbReference type="OrthoDB" id="419138at2759"/>
<feature type="transmembrane region" description="Helical" evidence="1">
    <location>
        <begin position="452"/>
        <end position="469"/>
    </location>
</feature>
<gene>
    <name evidence="2" type="ORF">EB796_018449</name>
</gene>
<accession>A0A7J7JAJ5</accession>
<dbReference type="Proteomes" id="UP000593567">
    <property type="component" value="Unassembled WGS sequence"/>
</dbReference>
<name>A0A7J7JAJ5_BUGNE</name>